<dbReference type="InterPro" id="IPR019787">
    <property type="entry name" value="Znf_PHD-finger"/>
</dbReference>
<dbReference type="SMART" id="SM00249">
    <property type="entry name" value="PHD"/>
    <property type="match status" value="1"/>
</dbReference>
<feature type="region of interest" description="Disordered" evidence="5">
    <location>
        <begin position="263"/>
        <end position="284"/>
    </location>
</feature>
<dbReference type="PROSITE" id="PS50016">
    <property type="entry name" value="ZF_PHD_2"/>
    <property type="match status" value="1"/>
</dbReference>
<dbReference type="GO" id="GO:0031445">
    <property type="term" value="P:regulation of heterochromatin formation"/>
    <property type="evidence" value="ECO:0007669"/>
    <property type="project" value="TreeGrafter"/>
</dbReference>
<evidence type="ECO:0000256" key="1">
    <source>
        <dbReference type="ARBA" id="ARBA00022723"/>
    </source>
</evidence>
<dbReference type="InterPro" id="IPR019786">
    <property type="entry name" value="Zinc_finger_PHD-type_CS"/>
</dbReference>
<dbReference type="GO" id="GO:0045740">
    <property type="term" value="P:positive regulation of DNA replication"/>
    <property type="evidence" value="ECO:0007669"/>
    <property type="project" value="TreeGrafter"/>
</dbReference>
<feature type="compositionally biased region" description="Basic and acidic residues" evidence="5">
    <location>
        <begin position="360"/>
        <end position="371"/>
    </location>
</feature>
<dbReference type="Gene3D" id="3.30.40.10">
    <property type="entry name" value="Zinc/RING finger domain, C3HC4 (zinc finger)"/>
    <property type="match status" value="1"/>
</dbReference>
<feature type="domain" description="PHD-type" evidence="6">
    <location>
        <begin position="204"/>
        <end position="254"/>
    </location>
</feature>
<evidence type="ECO:0000259" key="6">
    <source>
        <dbReference type="PROSITE" id="PS50016"/>
    </source>
</evidence>
<dbReference type="AlphaFoldDB" id="A0AAV8SFD7"/>
<dbReference type="InterPro" id="IPR011011">
    <property type="entry name" value="Znf_FYVE_PHD"/>
</dbReference>
<dbReference type="GO" id="GO:0000228">
    <property type="term" value="C:nuclear chromosome"/>
    <property type="evidence" value="ECO:0007669"/>
    <property type="project" value="TreeGrafter"/>
</dbReference>
<dbReference type="Proteomes" id="UP001159364">
    <property type="component" value="Linkage Group LG11"/>
</dbReference>
<dbReference type="GO" id="GO:0008623">
    <property type="term" value="C:CHRAC"/>
    <property type="evidence" value="ECO:0007669"/>
    <property type="project" value="TreeGrafter"/>
</dbReference>
<evidence type="ECO:0000256" key="5">
    <source>
        <dbReference type="SAM" id="MobiDB-lite"/>
    </source>
</evidence>
<dbReference type="PROSITE" id="PS01359">
    <property type="entry name" value="ZF_PHD_1"/>
    <property type="match status" value="1"/>
</dbReference>
<comment type="caution">
    <text evidence="7">The sequence shown here is derived from an EMBL/GenBank/DDBJ whole genome shotgun (WGS) entry which is preliminary data.</text>
</comment>
<keyword evidence="3" id="KW-0862">Zinc</keyword>
<protein>
    <recommendedName>
        <fullName evidence="6">PHD-type domain-containing protein</fullName>
    </recommendedName>
</protein>
<dbReference type="SUPFAM" id="SSF57903">
    <property type="entry name" value="FYVE/PHD zinc finger"/>
    <property type="match status" value="1"/>
</dbReference>
<dbReference type="PANTHER" id="PTHR46510:SF1">
    <property type="entry name" value="BROMODOMAIN ADJACENT TO ZINC FINGER DOMAIN PROTEIN 1A"/>
    <property type="match status" value="1"/>
</dbReference>
<feature type="region of interest" description="Disordered" evidence="5">
    <location>
        <begin position="348"/>
        <end position="371"/>
    </location>
</feature>
<dbReference type="InterPro" id="IPR001965">
    <property type="entry name" value="Znf_PHD"/>
</dbReference>
<name>A0AAV8SFD7_9ROSI</name>
<feature type="region of interest" description="Disordered" evidence="5">
    <location>
        <begin position="1"/>
        <end position="24"/>
    </location>
</feature>
<dbReference type="Pfam" id="PF00628">
    <property type="entry name" value="PHD"/>
    <property type="match status" value="1"/>
</dbReference>
<proteinExistence type="predicted"/>
<evidence type="ECO:0000313" key="7">
    <source>
        <dbReference type="EMBL" id="KAJ8750721.1"/>
    </source>
</evidence>
<evidence type="ECO:0000313" key="8">
    <source>
        <dbReference type="Proteomes" id="UP001159364"/>
    </source>
</evidence>
<dbReference type="PANTHER" id="PTHR46510">
    <property type="entry name" value="BROMODOMAIN ADJACENT TO ZINC FINGER DOMAIN PROTEIN 1A"/>
    <property type="match status" value="1"/>
</dbReference>
<keyword evidence="8" id="KW-1185">Reference proteome</keyword>
<evidence type="ECO:0000256" key="2">
    <source>
        <dbReference type="ARBA" id="ARBA00022771"/>
    </source>
</evidence>
<keyword evidence="2 4" id="KW-0863">Zinc-finger</keyword>
<dbReference type="GO" id="GO:0006338">
    <property type="term" value="P:chromatin remodeling"/>
    <property type="evidence" value="ECO:0007669"/>
    <property type="project" value="InterPro"/>
</dbReference>
<dbReference type="GO" id="GO:0006355">
    <property type="term" value="P:regulation of DNA-templated transcription"/>
    <property type="evidence" value="ECO:0007669"/>
    <property type="project" value="TreeGrafter"/>
</dbReference>
<evidence type="ECO:0000256" key="3">
    <source>
        <dbReference type="ARBA" id="ARBA00022833"/>
    </source>
</evidence>
<accession>A0AAV8SFD7</accession>
<dbReference type="GO" id="GO:0003677">
    <property type="term" value="F:DNA binding"/>
    <property type="evidence" value="ECO:0007669"/>
    <property type="project" value="TreeGrafter"/>
</dbReference>
<dbReference type="InterPro" id="IPR047171">
    <property type="entry name" value="BAZ1A"/>
</dbReference>
<dbReference type="EMBL" id="JAIWQS010000011">
    <property type="protein sequence ID" value="KAJ8750721.1"/>
    <property type="molecule type" value="Genomic_DNA"/>
</dbReference>
<evidence type="ECO:0000256" key="4">
    <source>
        <dbReference type="PROSITE-ProRule" id="PRU00146"/>
    </source>
</evidence>
<reference evidence="7 8" key="1">
    <citation type="submission" date="2021-09" db="EMBL/GenBank/DDBJ databases">
        <title>Genomic insights and catalytic innovation underlie evolution of tropane alkaloids biosynthesis.</title>
        <authorList>
            <person name="Wang Y.-J."/>
            <person name="Tian T."/>
            <person name="Huang J.-P."/>
            <person name="Huang S.-X."/>
        </authorList>
    </citation>
    <scope>NUCLEOTIDE SEQUENCE [LARGE SCALE GENOMIC DNA]</scope>
    <source>
        <strain evidence="7">KIB-2018</strain>
        <tissue evidence="7">Leaf</tissue>
    </source>
</reference>
<sequence length="371" mass="40834">MGDTEIWHMYPKHHDPSSTIRSPQLSTVSTSSEYSTPKFVYQRRKIRRVSFDNSLGEFAARSNTNVEDYISVVGSNTSSVAALEGVDVLKSESINGCSSPNRLHPDEVCKSSRRTIVEVDNFNDSFPSSKSNTEYVSASGRTELDTVECSSSCAMMVEVMAKDLSTKDLCICILKSGGLLGRVWPYRPDAANEAVGDASGRTTSRSCKICARVELVLKMLICDDCEEAFHVSCCNLRMKVIPAEEWFCHSCLKKHKILKEKTSRKSPNIMGGRKRSRNASSANHLHPAARMLRDNEPYVTGVRVGKGFQAEVPDWSSPAHAYVPSLLSSPANVYADAIAKPEEITLSSDPFSSHVLNPDKPSKDSSVAERL</sequence>
<keyword evidence="1" id="KW-0479">Metal-binding</keyword>
<organism evidence="7 8">
    <name type="scientific">Erythroxylum novogranatense</name>
    <dbReference type="NCBI Taxonomy" id="1862640"/>
    <lineage>
        <taxon>Eukaryota</taxon>
        <taxon>Viridiplantae</taxon>
        <taxon>Streptophyta</taxon>
        <taxon>Embryophyta</taxon>
        <taxon>Tracheophyta</taxon>
        <taxon>Spermatophyta</taxon>
        <taxon>Magnoliopsida</taxon>
        <taxon>eudicotyledons</taxon>
        <taxon>Gunneridae</taxon>
        <taxon>Pentapetalae</taxon>
        <taxon>rosids</taxon>
        <taxon>fabids</taxon>
        <taxon>Malpighiales</taxon>
        <taxon>Erythroxylaceae</taxon>
        <taxon>Erythroxylum</taxon>
    </lineage>
</organism>
<dbReference type="GO" id="GO:0008270">
    <property type="term" value="F:zinc ion binding"/>
    <property type="evidence" value="ECO:0007669"/>
    <property type="project" value="UniProtKB-KW"/>
</dbReference>
<dbReference type="InterPro" id="IPR013083">
    <property type="entry name" value="Znf_RING/FYVE/PHD"/>
</dbReference>
<gene>
    <name evidence="7" type="ORF">K2173_015902</name>
</gene>